<dbReference type="PANTHER" id="PTHR43546">
    <property type="entry name" value="UPF0173 METAL-DEPENDENT HYDROLASE MJ1163-RELATED"/>
    <property type="match status" value="1"/>
</dbReference>
<evidence type="ECO:0000259" key="3">
    <source>
        <dbReference type="SMART" id="SM00849"/>
    </source>
</evidence>
<dbReference type="Gene3D" id="3.60.15.10">
    <property type="entry name" value="Ribonuclease Z/Hydroxyacylglutathione hydrolase-like"/>
    <property type="match status" value="1"/>
</dbReference>
<comment type="similarity">
    <text evidence="2">Belongs to the UPF0173 family.</text>
</comment>
<dbReference type="PANTHER" id="PTHR43546:SF3">
    <property type="entry name" value="UPF0173 METAL-DEPENDENT HYDROLASE MJ1163"/>
    <property type="match status" value="1"/>
</dbReference>
<sequence length="233" mass="25283">MGVSITWLGHGTVLYRSEKGRSVLVDAWVDSNPACPEAAKDLKSLDLLLITHGHSDHFDDCLTLARKHEPDLVCMHEIAHYLHHKGIGKLHGMNKGGTVALRGIKVTMVHASHSSSIREGDSLYPAGEPCGYVIEFENGTRVYHAGDTAAHSDMRLIGELYQPRIAALPIGDLYTMSPLEASVAARMIGARTVIPIHHSTSPALTGTPAALREKLKDRSDIEVVEMKPGETIS</sequence>
<dbReference type="HAMAP" id="MF_00457">
    <property type="entry name" value="UPF0173"/>
    <property type="match status" value="1"/>
</dbReference>
<dbReference type="InterPro" id="IPR050114">
    <property type="entry name" value="UPF0173_UPF0282_UlaG_hydrolase"/>
</dbReference>
<protein>
    <recommendedName>
        <fullName evidence="2">UPF0173 metal-dependent hydrolase E6K79_03600</fullName>
    </recommendedName>
</protein>
<evidence type="ECO:0000313" key="5">
    <source>
        <dbReference type="Proteomes" id="UP000317691"/>
    </source>
</evidence>
<dbReference type="Proteomes" id="UP000317691">
    <property type="component" value="Unassembled WGS sequence"/>
</dbReference>
<keyword evidence="1 2" id="KW-0378">Hydrolase</keyword>
<comment type="caution">
    <text evidence="4">The sequence shown here is derived from an EMBL/GenBank/DDBJ whole genome shotgun (WGS) entry which is preliminary data.</text>
</comment>
<proteinExistence type="inferred from homology"/>
<evidence type="ECO:0000256" key="1">
    <source>
        <dbReference type="ARBA" id="ARBA00022801"/>
    </source>
</evidence>
<dbReference type="InterPro" id="IPR022877">
    <property type="entry name" value="UPF0173"/>
</dbReference>
<reference evidence="4 5" key="1">
    <citation type="journal article" date="2019" name="Nat. Microbiol.">
        <title>Mediterranean grassland soil C-N compound turnover is dependent on rainfall and depth, and is mediated by genomically divergent microorganisms.</title>
        <authorList>
            <person name="Diamond S."/>
            <person name="Andeer P.F."/>
            <person name="Li Z."/>
            <person name="Crits-Christoph A."/>
            <person name="Burstein D."/>
            <person name="Anantharaman K."/>
            <person name="Lane K.R."/>
            <person name="Thomas B.C."/>
            <person name="Pan C."/>
            <person name="Northen T.R."/>
            <person name="Banfield J.F."/>
        </authorList>
    </citation>
    <scope>NUCLEOTIDE SEQUENCE [LARGE SCALE GENOMIC DNA]</scope>
    <source>
        <strain evidence="4">WS_9</strain>
    </source>
</reference>
<dbReference type="NCBIfam" id="NF001911">
    <property type="entry name" value="PRK00685.1"/>
    <property type="match status" value="1"/>
</dbReference>
<accession>A0A538TR20</accession>
<gene>
    <name evidence="4" type="ORF">E6K79_03600</name>
</gene>
<evidence type="ECO:0000256" key="2">
    <source>
        <dbReference type="HAMAP-Rule" id="MF_00457"/>
    </source>
</evidence>
<dbReference type="SMART" id="SM00849">
    <property type="entry name" value="Lactamase_B"/>
    <property type="match status" value="1"/>
</dbReference>
<organism evidence="4 5">
    <name type="scientific">Eiseniibacteriota bacterium</name>
    <dbReference type="NCBI Taxonomy" id="2212470"/>
    <lineage>
        <taxon>Bacteria</taxon>
        <taxon>Candidatus Eiseniibacteriota</taxon>
    </lineage>
</organism>
<feature type="domain" description="Metallo-beta-lactamase" evidence="3">
    <location>
        <begin position="9"/>
        <end position="197"/>
    </location>
</feature>
<dbReference type="EMBL" id="VBOZ01000010">
    <property type="protein sequence ID" value="TMQ66083.1"/>
    <property type="molecule type" value="Genomic_DNA"/>
</dbReference>
<dbReference type="InterPro" id="IPR001279">
    <property type="entry name" value="Metallo-B-lactamas"/>
</dbReference>
<dbReference type="GO" id="GO:0016787">
    <property type="term" value="F:hydrolase activity"/>
    <property type="evidence" value="ECO:0007669"/>
    <property type="project" value="UniProtKB-UniRule"/>
</dbReference>
<dbReference type="InterPro" id="IPR036866">
    <property type="entry name" value="RibonucZ/Hydroxyglut_hydro"/>
</dbReference>
<name>A0A538TR20_UNCEI</name>
<evidence type="ECO:0000313" key="4">
    <source>
        <dbReference type="EMBL" id="TMQ66083.1"/>
    </source>
</evidence>
<dbReference type="SUPFAM" id="SSF56281">
    <property type="entry name" value="Metallo-hydrolase/oxidoreductase"/>
    <property type="match status" value="1"/>
</dbReference>
<dbReference type="Pfam" id="PF12706">
    <property type="entry name" value="Lactamase_B_2"/>
    <property type="match status" value="1"/>
</dbReference>
<dbReference type="AlphaFoldDB" id="A0A538TR20"/>